<dbReference type="AlphaFoldDB" id="A0A1F5LF96"/>
<keyword evidence="4 10" id="KW-0812">Transmembrane</keyword>
<feature type="repeat" description="Solcar" evidence="10">
    <location>
        <begin position="4"/>
        <end position="91"/>
    </location>
</feature>
<comment type="similarity">
    <text evidence="2 11">Belongs to the mitochondrial carrier (TC 2.A.29) family.</text>
</comment>
<keyword evidence="6" id="KW-0999">Mitochondrion inner membrane</keyword>
<dbReference type="PROSITE" id="PS50920">
    <property type="entry name" value="SOLCAR"/>
    <property type="match status" value="3"/>
</dbReference>
<keyword evidence="13" id="KW-1185">Reference proteome</keyword>
<keyword evidence="3 11" id="KW-0813">Transport</keyword>
<dbReference type="InterPro" id="IPR049563">
    <property type="entry name" value="TXTP-like"/>
</dbReference>
<gene>
    <name evidence="12" type="ORF">PENARI_c012G11714</name>
</gene>
<dbReference type="GO" id="GO:0031966">
    <property type="term" value="C:mitochondrial membrane"/>
    <property type="evidence" value="ECO:0007669"/>
    <property type="project" value="UniProtKB-SubCell"/>
</dbReference>
<dbReference type="SUPFAM" id="SSF103506">
    <property type="entry name" value="Mitochondrial carrier"/>
    <property type="match status" value="1"/>
</dbReference>
<dbReference type="Proteomes" id="UP000177622">
    <property type="component" value="Unassembled WGS sequence"/>
</dbReference>
<dbReference type="PANTHER" id="PTHR45788:SF4">
    <property type="entry name" value="TRICARBOXYLATE TRANSPORT PROTEIN, MITOCHONDRIAL"/>
    <property type="match status" value="1"/>
</dbReference>
<sequence>MDKSSVMDRMIAGSIAGSSETIITYPAEFCKTTRQLQTPGKATSVSSLSILKSTYNSSGIQGIYRGCRALAISNAAKSGIRFLSFETSRDYLDRMFDTKPGRRSPWVNALSGLSAGVTESVLVVTPGEALKTKIIHDSTAGGRRFGNRGLLGTTSVVIREEGVRSLWSGLVPVLCKQGTNSAVRFTTFSMMQEKVINRWPQLEGNLGCTWLLGALSGAITVYASMPFDNAKTKLQSVGARYTGMMDYVAQTIQSRDIRGFWRGTSPRLVRLTLSSSITFTVYDQVVQAMKSV</sequence>
<evidence type="ECO:0000256" key="7">
    <source>
        <dbReference type="ARBA" id="ARBA00022989"/>
    </source>
</evidence>
<dbReference type="InterPro" id="IPR023395">
    <property type="entry name" value="MCP_dom_sf"/>
</dbReference>
<evidence type="ECO:0000313" key="13">
    <source>
        <dbReference type="Proteomes" id="UP000177622"/>
    </source>
</evidence>
<proteinExistence type="inferred from homology"/>
<evidence type="ECO:0000256" key="11">
    <source>
        <dbReference type="RuleBase" id="RU000488"/>
    </source>
</evidence>
<keyword evidence="8" id="KW-0496">Mitochondrion</keyword>
<evidence type="ECO:0008006" key="14">
    <source>
        <dbReference type="Google" id="ProtNLM"/>
    </source>
</evidence>
<evidence type="ECO:0000313" key="12">
    <source>
        <dbReference type="EMBL" id="OGE51893.1"/>
    </source>
</evidence>
<keyword evidence="9 10" id="KW-0472">Membrane</keyword>
<organism evidence="12 13">
    <name type="scientific">Penicillium arizonense</name>
    <dbReference type="NCBI Taxonomy" id="1835702"/>
    <lineage>
        <taxon>Eukaryota</taxon>
        <taxon>Fungi</taxon>
        <taxon>Dikarya</taxon>
        <taxon>Ascomycota</taxon>
        <taxon>Pezizomycotina</taxon>
        <taxon>Eurotiomycetes</taxon>
        <taxon>Eurotiomycetidae</taxon>
        <taxon>Eurotiales</taxon>
        <taxon>Aspergillaceae</taxon>
        <taxon>Penicillium</taxon>
    </lineage>
</organism>
<name>A0A1F5LF96_PENAI</name>
<dbReference type="Gene3D" id="1.50.40.10">
    <property type="entry name" value="Mitochondrial carrier domain"/>
    <property type="match status" value="1"/>
</dbReference>
<dbReference type="GO" id="GO:0071913">
    <property type="term" value="F:citrate secondary active transmembrane transporter activity"/>
    <property type="evidence" value="ECO:0007669"/>
    <property type="project" value="TreeGrafter"/>
</dbReference>
<comment type="subcellular location">
    <subcellularLocation>
        <location evidence="1">Mitochondrion membrane</location>
        <topology evidence="1">Multi-pass membrane protein</topology>
    </subcellularLocation>
</comment>
<dbReference type="RefSeq" id="XP_022487337.1">
    <property type="nucleotide sequence ID" value="XM_022633063.1"/>
</dbReference>
<dbReference type="GeneID" id="34577797"/>
<feature type="repeat" description="Solcar" evidence="10">
    <location>
        <begin position="204"/>
        <end position="288"/>
    </location>
</feature>
<comment type="caution">
    <text evidence="12">The sequence shown here is derived from an EMBL/GenBank/DDBJ whole genome shotgun (WGS) entry which is preliminary data.</text>
</comment>
<keyword evidence="7" id="KW-1133">Transmembrane helix</keyword>
<evidence type="ECO:0000256" key="9">
    <source>
        <dbReference type="ARBA" id="ARBA00023136"/>
    </source>
</evidence>
<evidence type="ECO:0000256" key="3">
    <source>
        <dbReference type="ARBA" id="ARBA00022448"/>
    </source>
</evidence>
<dbReference type="Pfam" id="PF00153">
    <property type="entry name" value="Mito_carr"/>
    <property type="match status" value="3"/>
</dbReference>
<dbReference type="OrthoDB" id="44467at2759"/>
<evidence type="ECO:0000256" key="10">
    <source>
        <dbReference type="PROSITE-ProRule" id="PRU00282"/>
    </source>
</evidence>
<evidence type="ECO:0000256" key="8">
    <source>
        <dbReference type="ARBA" id="ARBA00023128"/>
    </source>
</evidence>
<dbReference type="EMBL" id="LXJU01000012">
    <property type="protein sequence ID" value="OGE51893.1"/>
    <property type="molecule type" value="Genomic_DNA"/>
</dbReference>
<dbReference type="PANTHER" id="PTHR45788">
    <property type="entry name" value="SUCCINATE/FUMARATE MITOCHONDRIAL TRANSPORTER-RELATED"/>
    <property type="match status" value="1"/>
</dbReference>
<keyword evidence="5" id="KW-0677">Repeat</keyword>
<accession>A0A1F5LF96</accession>
<feature type="repeat" description="Solcar" evidence="10">
    <location>
        <begin position="103"/>
        <end position="194"/>
    </location>
</feature>
<dbReference type="STRING" id="1835702.A0A1F5LF96"/>
<evidence type="ECO:0000256" key="1">
    <source>
        <dbReference type="ARBA" id="ARBA00004225"/>
    </source>
</evidence>
<dbReference type="GO" id="GO:0006843">
    <property type="term" value="P:mitochondrial citrate transmembrane transport"/>
    <property type="evidence" value="ECO:0007669"/>
    <property type="project" value="TreeGrafter"/>
</dbReference>
<dbReference type="InterPro" id="IPR018108">
    <property type="entry name" value="MCP_transmembrane"/>
</dbReference>
<evidence type="ECO:0000256" key="2">
    <source>
        <dbReference type="ARBA" id="ARBA00006375"/>
    </source>
</evidence>
<evidence type="ECO:0000256" key="5">
    <source>
        <dbReference type="ARBA" id="ARBA00022737"/>
    </source>
</evidence>
<protein>
    <recommendedName>
        <fullName evidence="14">Mitochondrial thiamine pyrophosphate carrier 1</fullName>
    </recommendedName>
</protein>
<evidence type="ECO:0000256" key="6">
    <source>
        <dbReference type="ARBA" id="ARBA00022792"/>
    </source>
</evidence>
<reference evidence="12 13" key="1">
    <citation type="journal article" date="2016" name="Sci. Rep.">
        <title>Penicillium arizonense, a new, genome sequenced fungal species, reveals a high chemical diversity in secreted metabolites.</title>
        <authorList>
            <person name="Grijseels S."/>
            <person name="Nielsen J.C."/>
            <person name="Randelovic M."/>
            <person name="Nielsen J."/>
            <person name="Nielsen K.F."/>
            <person name="Workman M."/>
            <person name="Frisvad J.C."/>
        </authorList>
    </citation>
    <scope>NUCLEOTIDE SEQUENCE [LARGE SCALE GENOMIC DNA]</scope>
    <source>
        <strain evidence="12 13">CBS 141311</strain>
    </source>
</reference>
<evidence type="ECO:0000256" key="4">
    <source>
        <dbReference type="ARBA" id="ARBA00022692"/>
    </source>
</evidence>